<proteinExistence type="predicted"/>
<dbReference type="EMBL" id="MN739993">
    <property type="protein sequence ID" value="QHT81852.1"/>
    <property type="molecule type" value="Genomic_DNA"/>
</dbReference>
<evidence type="ECO:0000313" key="1">
    <source>
        <dbReference type="EMBL" id="QHT81852.1"/>
    </source>
</evidence>
<protein>
    <recommendedName>
        <fullName evidence="2">DNA-directed RNA polymerase M/15kDa subunit domain-containing protein</fullName>
    </recommendedName>
</protein>
<sequence>MNFCKVCDNMYYMKIKEDESEALIYYCKNCGMEEDNLVLTNLCVSRTEEGNSTQKTNKINEYTIHDPTLPHIYTMKCPNDQCKVYTEEKKQDVIYMRVDDVNMKYLYLCTVCETKWSP</sequence>
<dbReference type="AlphaFoldDB" id="A0A6C0HMH6"/>
<name>A0A6C0HMH6_9ZZZZ</name>
<accession>A0A6C0HMH6</accession>
<reference evidence="1" key="1">
    <citation type="journal article" date="2020" name="Nature">
        <title>Giant virus diversity and host interactions through global metagenomics.</title>
        <authorList>
            <person name="Schulz F."/>
            <person name="Roux S."/>
            <person name="Paez-Espino D."/>
            <person name="Jungbluth S."/>
            <person name="Walsh D.A."/>
            <person name="Denef V.J."/>
            <person name="McMahon K.D."/>
            <person name="Konstantinidis K.T."/>
            <person name="Eloe-Fadrosh E.A."/>
            <person name="Kyrpides N.C."/>
            <person name="Woyke T."/>
        </authorList>
    </citation>
    <scope>NUCLEOTIDE SEQUENCE</scope>
    <source>
        <strain evidence="1">GVMAG-M-3300023184-160</strain>
    </source>
</reference>
<evidence type="ECO:0008006" key="2">
    <source>
        <dbReference type="Google" id="ProtNLM"/>
    </source>
</evidence>
<organism evidence="1">
    <name type="scientific">viral metagenome</name>
    <dbReference type="NCBI Taxonomy" id="1070528"/>
    <lineage>
        <taxon>unclassified sequences</taxon>
        <taxon>metagenomes</taxon>
        <taxon>organismal metagenomes</taxon>
    </lineage>
</organism>
<dbReference type="Gene3D" id="2.20.25.10">
    <property type="match status" value="2"/>
</dbReference>